<proteinExistence type="inferred from homology"/>
<comment type="caution">
    <text evidence="2">The sequence shown here is derived from an EMBL/GenBank/DDBJ whole genome shotgun (WGS) entry which is preliminary data.</text>
</comment>
<comment type="similarity">
    <text evidence="1">Belongs to the CDC123 family.</text>
</comment>
<dbReference type="Pfam" id="PF07065">
    <property type="entry name" value="D123"/>
    <property type="match status" value="1"/>
</dbReference>
<dbReference type="EMBL" id="JAPFFF010000012">
    <property type="protein sequence ID" value="KAK8876246.1"/>
    <property type="molecule type" value="Genomic_DNA"/>
</dbReference>
<evidence type="ECO:0000313" key="3">
    <source>
        <dbReference type="Proteomes" id="UP001470230"/>
    </source>
</evidence>
<evidence type="ECO:0000313" key="2">
    <source>
        <dbReference type="EMBL" id="KAK8876246.1"/>
    </source>
</evidence>
<dbReference type="PANTHER" id="PTHR15323">
    <property type="entry name" value="D123 PROTEIN"/>
    <property type="match status" value="1"/>
</dbReference>
<sequence length="483" mass="56788">MSTSVNHIFRHESFPFDLDQWYPIMEPITFKTYFIPLKLEQAEAIIQYYSTFYMGKEGFTSQHTKILEELENQIDNLFTTTPGLREKGAFLRLCGRSPKDGEPNDPQRFYDEYRSNLHYLIEEKHLDPTEGNTKIWAIAKTHWLIVRNAKDCLSLLLSSKKVFTDLSDWKNFGGKEQLCFREFYEDLDDDNEFRGFVYENKLTAITQYDHFGRFEDIIQAKDKIEGMIHQFWEAEVKNRMKVDCYIVDFGYVNGKIILIEVSPFLRTTGPGCLSWDYDAYELRYGSGKLKVASKTNPNADEIARSFEMQWEDSNDYKENFIKESVENPTNQVKKNLLFVASVLKKSFFWNQKYLSYADFIDDAELADHGVLIDSDGMGWIVKEKMKLKGEVWNVDDDDLRDIEFFYGKSCQKEIVTVKTVNGEMYENVTCFVSNEPKKEDDIIVEEFTIENGKNYNNVAHEERKQEKYLNISYRFPLEKESND</sequence>
<dbReference type="InterPro" id="IPR009772">
    <property type="entry name" value="CDC123"/>
</dbReference>
<organism evidence="2 3">
    <name type="scientific">Tritrichomonas musculus</name>
    <dbReference type="NCBI Taxonomy" id="1915356"/>
    <lineage>
        <taxon>Eukaryota</taxon>
        <taxon>Metamonada</taxon>
        <taxon>Parabasalia</taxon>
        <taxon>Tritrichomonadida</taxon>
        <taxon>Tritrichomonadidae</taxon>
        <taxon>Tritrichomonas</taxon>
    </lineage>
</organism>
<dbReference type="PANTHER" id="PTHR15323:SF6">
    <property type="entry name" value="CELL DIVISION CYCLE PROTEIN 123 HOMOLOG"/>
    <property type="match status" value="1"/>
</dbReference>
<reference evidence="2 3" key="1">
    <citation type="submission" date="2024-04" db="EMBL/GenBank/DDBJ databases">
        <title>Tritrichomonas musculus Genome.</title>
        <authorList>
            <person name="Alves-Ferreira E."/>
            <person name="Grigg M."/>
            <person name="Lorenzi H."/>
            <person name="Galac M."/>
        </authorList>
    </citation>
    <scope>NUCLEOTIDE SEQUENCE [LARGE SCALE GENOMIC DNA]</scope>
    <source>
        <strain evidence="2 3">EAF2021</strain>
    </source>
</reference>
<evidence type="ECO:0000256" key="1">
    <source>
        <dbReference type="ARBA" id="ARBA00011047"/>
    </source>
</evidence>
<accession>A0ABR2JEN9</accession>
<name>A0ABR2JEN9_9EUKA</name>
<keyword evidence="3" id="KW-1185">Reference proteome</keyword>
<dbReference type="Proteomes" id="UP001470230">
    <property type="component" value="Unassembled WGS sequence"/>
</dbReference>
<gene>
    <name evidence="2" type="ORF">M9Y10_006441</name>
</gene>
<protein>
    <recommendedName>
        <fullName evidence="4">Cell division cycle protein 123</fullName>
    </recommendedName>
</protein>
<evidence type="ECO:0008006" key="4">
    <source>
        <dbReference type="Google" id="ProtNLM"/>
    </source>
</evidence>